<feature type="transmembrane region" description="Helical" evidence="2">
    <location>
        <begin position="27"/>
        <end position="49"/>
    </location>
</feature>
<keyword evidence="2" id="KW-1133">Transmembrane helix</keyword>
<reference evidence="3" key="1">
    <citation type="submission" date="2015-07" db="EMBL/GenBank/DDBJ databases">
        <title>MeaNS - Measles Nucleotide Surveillance Program.</title>
        <authorList>
            <person name="Tran T."/>
            <person name="Druce J."/>
        </authorList>
    </citation>
    <scope>NUCLEOTIDE SEQUENCE</scope>
    <source>
        <strain evidence="3">UCB-OBI-ISO-001</strain>
        <tissue evidence="3">Gonad</tissue>
    </source>
</reference>
<evidence type="ECO:0000256" key="2">
    <source>
        <dbReference type="SAM" id="Phobius"/>
    </source>
</evidence>
<sequence length="63" mass="7054">MFKCMKGSITLSSSSSSSPPPLPPMLPLLLIVLPVYISSYISGIWFMLLKFTLPYCTYKDSFN</sequence>
<keyword evidence="2" id="KW-0812">Transmembrane</keyword>
<gene>
    <name evidence="3" type="ORF">OCBIM_22000888mg</name>
</gene>
<keyword evidence="2" id="KW-0472">Membrane</keyword>
<evidence type="ECO:0000256" key="1">
    <source>
        <dbReference type="SAM" id="MobiDB-lite"/>
    </source>
</evidence>
<name>A0A0L8G4Q5_OCTBM</name>
<dbReference type="EMBL" id="KQ424103">
    <property type="protein sequence ID" value="KOF71570.1"/>
    <property type="molecule type" value="Genomic_DNA"/>
</dbReference>
<accession>A0A0L8G4Q5</accession>
<feature type="region of interest" description="Disordered" evidence="1">
    <location>
        <begin position="1"/>
        <end position="22"/>
    </location>
</feature>
<organism evidence="3">
    <name type="scientific">Octopus bimaculoides</name>
    <name type="common">California two-spotted octopus</name>
    <dbReference type="NCBI Taxonomy" id="37653"/>
    <lineage>
        <taxon>Eukaryota</taxon>
        <taxon>Metazoa</taxon>
        <taxon>Spiralia</taxon>
        <taxon>Lophotrochozoa</taxon>
        <taxon>Mollusca</taxon>
        <taxon>Cephalopoda</taxon>
        <taxon>Coleoidea</taxon>
        <taxon>Octopodiformes</taxon>
        <taxon>Octopoda</taxon>
        <taxon>Incirrata</taxon>
        <taxon>Octopodidae</taxon>
        <taxon>Octopus</taxon>
    </lineage>
</organism>
<dbReference type="AlphaFoldDB" id="A0A0L8G4Q5"/>
<protein>
    <submittedName>
        <fullName evidence="3">Uncharacterized protein</fullName>
    </submittedName>
</protein>
<proteinExistence type="predicted"/>
<evidence type="ECO:0000313" key="3">
    <source>
        <dbReference type="EMBL" id="KOF71570.1"/>
    </source>
</evidence>